<dbReference type="Pfam" id="PF07603">
    <property type="entry name" value="Lcl_C"/>
    <property type="match status" value="2"/>
</dbReference>
<feature type="domain" description="Lcl C-terminal" evidence="1">
    <location>
        <begin position="72"/>
        <end position="197"/>
    </location>
</feature>
<protein>
    <submittedName>
        <fullName evidence="2">DUF1566 domain-containing protein</fullName>
    </submittedName>
</protein>
<dbReference type="Proteomes" id="UP001196980">
    <property type="component" value="Unassembled WGS sequence"/>
</dbReference>
<evidence type="ECO:0000259" key="1">
    <source>
        <dbReference type="Pfam" id="PF07603"/>
    </source>
</evidence>
<dbReference type="EMBL" id="JABXWD010000286">
    <property type="protein sequence ID" value="MBV6342581.1"/>
    <property type="molecule type" value="Genomic_DNA"/>
</dbReference>
<organism evidence="2 3">
    <name type="scientific">Candidatus Magnetobacterium casense</name>
    <dbReference type="NCBI Taxonomy" id="1455061"/>
    <lineage>
        <taxon>Bacteria</taxon>
        <taxon>Pseudomonadati</taxon>
        <taxon>Nitrospirota</taxon>
        <taxon>Thermodesulfovibrionia</taxon>
        <taxon>Thermodesulfovibrionales</taxon>
        <taxon>Candidatus Magnetobacteriaceae</taxon>
        <taxon>Candidatus Magnetobacterium</taxon>
    </lineage>
</organism>
<feature type="domain" description="Lcl C-terminal" evidence="1">
    <location>
        <begin position="243"/>
        <end position="368"/>
    </location>
</feature>
<dbReference type="PANTHER" id="PTHR46580">
    <property type="entry name" value="SENSOR KINASE-RELATED"/>
    <property type="match status" value="1"/>
</dbReference>
<dbReference type="InterPro" id="IPR013517">
    <property type="entry name" value="FG-GAP"/>
</dbReference>
<reference evidence="2 3" key="1">
    <citation type="journal article" date="2020" name="J Geophys Res Biogeosci">
        <title>Magnetotaxis as an Adaptation to Enable Bacterial Shuttling of Microbial Sulfur and Sulfur Cycling Across Aquatic Oxic#Anoxic Interfaces.</title>
        <authorList>
            <person name="Li J."/>
            <person name="Liu P."/>
            <person name="Wang J."/>
            <person name="Roberts A.P."/>
            <person name="Pan Y."/>
        </authorList>
    </citation>
    <scope>NUCLEOTIDE SEQUENCE [LARGE SCALE GENOMIC DNA]</scope>
    <source>
        <strain evidence="2 3">MYR-1_YQ</strain>
    </source>
</reference>
<accession>A0ABS6S193</accession>
<evidence type="ECO:0000313" key="2">
    <source>
        <dbReference type="EMBL" id="MBV6342581.1"/>
    </source>
</evidence>
<sequence length="674" mass="72372">MFLLLLEVRVFIVLVMVAIAWLVFPSLGGTAYAVTVNLSRTGQTKVYAGRDDGALKAGVIWPEPRFNINTNGTVTDTLTGLVWSQDTCTPATNTCTGSDRNWQTALEYIGCLNGAKYLGYNDWRMANVNELESLTNAQEAVQSTWLTSQGFTHVRSDNYWSSTTSASDTSHAWLVSTVDGVIHTGAKSSRLCVWPVRAGQSGAFGDAFVWSTGQTTSYGTGDDGALKASATWPNPRFTDDNDGAVTDNLTGLVWSKDANTPATGTCTGSDRSWQAAIDYVACLNGANYLGYNDWRLPNKKELVSLVDRGRLNPALASGNPFTNVKATNSYWSSTSSANSSYLAWLVNIGNGSVPGTSKYSGYRVWPVRGGWVYKNTPDFNGDGSGDVLWRDAATGDIAMWFMSGATITSGNYVVKGVPADWETKGTGDFNGDGRSDVLWQNTNNGDVYIWLMDGATVTGGDFAAHAMPKEWQIRATGDFNGDGKSDTLWQNTSTGDTYIWLMDGATIKGGGFAAKAIPSQWHIKAVGDLNGDGKADVLWQNTSTGDVAGWLMNAANISSGNYVARGVPGNWQIKAVRDLNADGKADVVWQDPSSGDVFIWLMSALDIASGGYAAAGVPPNWQIKTTGDYNGDGKSDIFWQDSATGDVYIWLMNGVDISGGGYPAKGIPNNWRPE</sequence>
<dbReference type="PANTHER" id="PTHR46580:SF2">
    <property type="entry name" value="MAM DOMAIN-CONTAINING PROTEIN"/>
    <property type="match status" value="1"/>
</dbReference>
<dbReference type="Pfam" id="PF13517">
    <property type="entry name" value="FG-GAP_3"/>
    <property type="match status" value="1"/>
</dbReference>
<comment type="caution">
    <text evidence="2">The sequence shown here is derived from an EMBL/GenBank/DDBJ whole genome shotgun (WGS) entry which is preliminary data.</text>
</comment>
<dbReference type="InterPro" id="IPR011460">
    <property type="entry name" value="Lcl_C"/>
</dbReference>
<keyword evidence="3" id="KW-1185">Reference proteome</keyword>
<gene>
    <name evidence="2" type="ORF">HWQ67_13410</name>
</gene>
<name>A0ABS6S193_9BACT</name>
<proteinExistence type="predicted"/>
<evidence type="ECO:0000313" key="3">
    <source>
        <dbReference type="Proteomes" id="UP001196980"/>
    </source>
</evidence>
<dbReference type="RefSeq" id="WP_218253197.1">
    <property type="nucleotide sequence ID" value="NZ_JABXWD010000286.1"/>
</dbReference>